<evidence type="ECO:0000313" key="1">
    <source>
        <dbReference type="EMBL" id="GMI37617.1"/>
    </source>
</evidence>
<proteinExistence type="predicted"/>
<feature type="non-terminal residue" evidence="1">
    <location>
        <position position="145"/>
    </location>
</feature>
<name>A0ABQ6N1U3_9STRA</name>
<keyword evidence="2" id="KW-1185">Reference proteome</keyword>
<evidence type="ECO:0000313" key="2">
    <source>
        <dbReference type="Proteomes" id="UP001165060"/>
    </source>
</evidence>
<protein>
    <submittedName>
        <fullName evidence="1">Uncharacterized protein</fullName>
    </submittedName>
</protein>
<sequence>MRLFSRTDDFLAAWNAMDADTAFVAYAESLFHDYTADAGSQANLDAGAGGGWHPEGTDLSVFAADFFATNLPDDVAIYAYDAIMAIGLGACDYSAAGGMFDADFDGATYFTHITNTEFSSVSGNPTFLPTGSRDPASANFVLENF</sequence>
<comment type="caution">
    <text evidence="1">The sequence shown here is derived from an EMBL/GenBank/DDBJ whole genome shotgun (WGS) entry which is preliminary data.</text>
</comment>
<gene>
    <name evidence="1" type="ORF">TeGR_g11429</name>
</gene>
<organism evidence="1 2">
    <name type="scientific">Tetraparma gracilis</name>
    <dbReference type="NCBI Taxonomy" id="2962635"/>
    <lineage>
        <taxon>Eukaryota</taxon>
        <taxon>Sar</taxon>
        <taxon>Stramenopiles</taxon>
        <taxon>Ochrophyta</taxon>
        <taxon>Bolidophyceae</taxon>
        <taxon>Parmales</taxon>
        <taxon>Triparmaceae</taxon>
        <taxon>Tetraparma</taxon>
    </lineage>
</organism>
<reference evidence="1 2" key="1">
    <citation type="journal article" date="2023" name="Commun. Biol.">
        <title>Genome analysis of Parmales, the sister group of diatoms, reveals the evolutionary specialization of diatoms from phago-mixotrophs to photoautotrophs.</title>
        <authorList>
            <person name="Ban H."/>
            <person name="Sato S."/>
            <person name="Yoshikawa S."/>
            <person name="Yamada K."/>
            <person name="Nakamura Y."/>
            <person name="Ichinomiya M."/>
            <person name="Sato N."/>
            <person name="Blanc-Mathieu R."/>
            <person name="Endo H."/>
            <person name="Kuwata A."/>
            <person name="Ogata H."/>
        </authorList>
    </citation>
    <scope>NUCLEOTIDE SEQUENCE [LARGE SCALE GENOMIC DNA]</scope>
</reference>
<dbReference type="EMBL" id="BRYB01004829">
    <property type="protein sequence ID" value="GMI37617.1"/>
    <property type="molecule type" value="Genomic_DNA"/>
</dbReference>
<dbReference type="Proteomes" id="UP001165060">
    <property type="component" value="Unassembled WGS sequence"/>
</dbReference>
<accession>A0ABQ6N1U3</accession>